<proteinExistence type="inferred from homology"/>
<dbReference type="Pfam" id="PF01814">
    <property type="entry name" value="Hemerythrin"/>
    <property type="match status" value="1"/>
</dbReference>
<reference evidence="7 8" key="1">
    <citation type="submission" date="2017-08" db="EMBL/GenBank/DDBJ databases">
        <title>WGS of Clinical strains of the CDC Group NO-1 linked to zoonotic infections in humans.</title>
        <authorList>
            <person name="Bernier A.-M."/>
            <person name="Bernard K."/>
        </authorList>
    </citation>
    <scope>NUCLEOTIDE SEQUENCE [LARGE SCALE GENOMIC DNA]</scope>
    <source>
        <strain evidence="5 7">NML00-0135</strain>
        <strain evidence="6 8">NML79-0751</strain>
    </source>
</reference>
<accession>A0A2A2ADL8</accession>
<dbReference type="Proteomes" id="UP000218054">
    <property type="component" value="Unassembled WGS sequence"/>
</dbReference>
<evidence type="ECO:0000313" key="5">
    <source>
        <dbReference type="EMBL" id="PAT35689.1"/>
    </source>
</evidence>
<sequence length="171" mass="19707">MSILQWTPDMDTGIAEIDRQHRRIVEYINMLHQARQTHDRQRQGEVIAEMVDYTISHFAFEEALIEEAGYVFSGPHKKVHELFTRKVTEMQRRFDSGEDVSEELHGMLSRWLFNHVRNEDHGYVEAVQAYQRQLLGEPAPSAPEEAEQALAAETAGAAAPQKGWLARMFGW</sequence>
<comment type="caution">
    <text evidence="6">The sequence shown here is derived from an EMBL/GenBank/DDBJ whole genome shotgun (WGS) entry which is preliminary data.</text>
</comment>
<evidence type="ECO:0000313" key="6">
    <source>
        <dbReference type="EMBL" id="PAT40703.1"/>
    </source>
</evidence>
<gene>
    <name evidence="6" type="ORF">CK623_04890</name>
    <name evidence="5" type="ORF">CK625_11945</name>
</gene>
<feature type="domain" description="Hemerythrin-like" evidence="4">
    <location>
        <begin position="12"/>
        <end position="126"/>
    </location>
</feature>
<protein>
    <submittedName>
        <fullName evidence="6">Hemerythrin</fullName>
    </submittedName>
</protein>
<comment type="similarity">
    <text evidence="1">Belongs to the hemerythrin family.</text>
</comment>
<evidence type="ECO:0000256" key="1">
    <source>
        <dbReference type="ARBA" id="ARBA00010587"/>
    </source>
</evidence>
<dbReference type="NCBIfam" id="TIGR02481">
    <property type="entry name" value="hemeryth_dom"/>
    <property type="match status" value="1"/>
</dbReference>
<dbReference type="PANTHER" id="PTHR37164">
    <property type="entry name" value="BACTERIOHEMERYTHRIN"/>
    <property type="match status" value="1"/>
</dbReference>
<name>A0A2A2ASH4_9BURK</name>
<dbReference type="Gene3D" id="1.20.120.50">
    <property type="entry name" value="Hemerythrin-like"/>
    <property type="match status" value="1"/>
</dbReference>
<dbReference type="EMBL" id="NSJD01000004">
    <property type="protein sequence ID" value="PAT40703.1"/>
    <property type="molecule type" value="Genomic_DNA"/>
</dbReference>
<organism evidence="6 8">
    <name type="scientific">Vandammella animalimorsus</name>
    <dbReference type="NCBI Taxonomy" id="2029117"/>
    <lineage>
        <taxon>Bacteria</taxon>
        <taxon>Pseudomonadati</taxon>
        <taxon>Pseudomonadota</taxon>
        <taxon>Betaproteobacteria</taxon>
        <taxon>Burkholderiales</taxon>
        <taxon>Comamonadaceae</taxon>
        <taxon>Vandammella</taxon>
    </lineage>
</organism>
<dbReference type="AlphaFoldDB" id="A0A2A2ASH4"/>
<evidence type="ECO:0000313" key="8">
    <source>
        <dbReference type="Proteomes" id="UP000218644"/>
    </source>
</evidence>
<dbReference type="RefSeq" id="WP_095540548.1">
    <property type="nucleotide sequence ID" value="NZ_NSJB01000012.1"/>
</dbReference>
<evidence type="ECO:0000259" key="4">
    <source>
        <dbReference type="Pfam" id="PF01814"/>
    </source>
</evidence>
<keyword evidence="3" id="KW-0408">Iron</keyword>
<evidence type="ECO:0000256" key="3">
    <source>
        <dbReference type="ARBA" id="ARBA00023004"/>
    </source>
</evidence>
<dbReference type="InterPro" id="IPR012312">
    <property type="entry name" value="Hemerythrin-like"/>
</dbReference>
<dbReference type="PANTHER" id="PTHR37164:SF1">
    <property type="entry name" value="BACTERIOHEMERYTHRIN"/>
    <property type="match status" value="1"/>
</dbReference>
<evidence type="ECO:0000256" key="2">
    <source>
        <dbReference type="ARBA" id="ARBA00022723"/>
    </source>
</evidence>
<dbReference type="SUPFAM" id="SSF47188">
    <property type="entry name" value="Hemerythrin-like"/>
    <property type="match status" value="1"/>
</dbReference>
<dbReference type="NCBIfam" id="NF033749">
    <property type="entry name" value="bact_hemeryth"/>
    <property type="match status" value="1"/>
</dbReference>
<dbReference type="InterPro" id="IPR050669">
    <property type="entry name" value="Hemerythrin"/>
</dbReference>
<dbReference type="CDD" id="cd12107">
    <property type="entry name" value="Hemerythrin"/>
    <property type="match status" value="1"/>
</dbReference>
<dbReference type="EMBL" id="NSJB01000012">
    <property type="protein sequence ID" value="PAT35689.1"/>
    <property type="molecule type" value="Genomic_DNA"/>
</dbReference>
<keyword evidence="2" id="KW-0479">Metal-binding</keyword>
<keyword evidence="7" id="KW-1185">Reference proteome</keyword>
<accession>A0A2A2ASH4</accession>
<dbReference type="InterPro" id="IPR012827">
    <property type="entry name" value="Hemerythrin_metal-bd"/>
</dbReference>
<dbReference type="NCBIfam" id="NF002007">
    <property type="entry name" value="PRK00808.1"/>
    <property type="match status" value="1"/>
</dbReference>
<dbReference type="InterPro" id="IPR035938">
    <property type="entry name" value="Hemerythrin-like_sf"/>
</dbReference>
<evidence type="ECO:0000313" key="7">
    <source>
        <dbReference type="Proteomes" id="UP000218054"/>
    </source>
</evidence>
<dbReference type="GO" id="GO:0046872">
    <property type="term" value="F:metal ion binding"/>
    <property type="evidence" value="ECO:0007669"/>
    <property type="project" value="UniProtKB-KW"/>
</dbReference>
<dbReference type="Proteomes" id="UP000218644">
    <property type="component" value="Unassembled WGS sequence"/>
</dbReference>